<proteinExistence type="predicted"/>
<dbReference type="EMBL" id="LNNH01000027">
    <property type="protein sequence ID" value="KWW17596.1"/>
    <property type="molecule type" value="Genomic_DNA"/>
</dbReference>
<organism evidence="1 2">
    <name type="scientific">Peribacillus simplex</name>
    <dbReference type="NCBI Taxonomy" id="1478"/>
    <lineage>
        <taxon>Bacteria</taxon>
        <taxon>Bacillati</taxon>
        <taxon>Bacillota</taxon>
        <taxon>Bacilli</taxon>
        <taxon>Bacillales</taxon>
        <taxon>Bacillaceae</taxon>
        <taxon>Peribacillus</taxon>
    </lineage>
</organism>
<evidence type="ECO:0000313" key="2">
    <source>
        <dbReference type="Proteomes" id="UP000064189"/>
    </source>
</evidence>
<evidence type="ECO:0008006" key="3">
    <source>
        <dbReference type="Google" id="ProtNLM"/>
    </source>
</evidence>
<sequence length="183" mass="20668">MKGNEVAIIKKILSLLFLFVLFNGVVACSKDAVKEGIPINEGEKVSLEDAEKLFKGYSTELYTIKDASDPPTFDEIAKNMKVFLTDEQYKAEIDNRKYQIPELVSKQLNKSIEVKDVTLEEQSKNDDGTIDYFYTTKFKVYDGNSSKVYEKEGELTISITNKGLKIDREWSRGVKIDGLDGGL</sequence>
<protein>
    <recommendedName>
        <fullName evidence="3">Lipoprotein</fullName>
    </recommendedName>
</protein>
<dbReference type="Proteomes" id="UP000064189">
    <property type="component" value="Unassembled WGS sequence"/>
</dbReference>
<dbReference type="AlphaFoldDB" id="A0A120GPA8"/>
<name>A0A120GPA8_9BACI</name>
<accession>A0A120GPA8</accession>
<evidence type="ECO:0000313" key="1">
    <source>
        <dbReference type="EMBL" id="KWW17596.1"/>
    </source>
</evidence>
<comment type="caution">
    <text evidence="1">The sequence shown here is derived from an EMBL/GenBank/DDBJ whole genome shotgun (WGS) entry which is preliminary data.</text>
</comment>
<keyword evidence="2" id="KW-1185">Reference proteome</keyword>
<reference evidence="1 2" key="1">
    <citation type="submission" date="2015-11" db="EMBL/GenBank/DDBJ databases">
        <title>Genome Sequence of Bacillus simplex strain VanAntwerpen2.</title>
        <authorList>
            <person name="Couger M.B."/>
        </authorList>
    </citation>
    <scope>NUCLEOTIDE SEQUENCE [LARGE SCALE GENOMIC DNA]</scope>
    <source>
        <strain evidence="1 2">VanAntwerpen02</strain>
    </source>
</reference>
<dbReference type="PROSITE" id="PS51257">
    <property type="entry name" value="PROKAR_LIPOPROTEIN"/>
    <property type="match status" value="1"/>
</dbReference>
<gene>
    <name evidence="1" type="ORF">AS888_21475</name>
</gene>